<feature type="transmembrane region" description="Helical" evidence="2">
    <location>
        <begin position="139"/>
        <end position="161"/>
    </location>
</feature>
<dbReference type="Proteomes" id="UP000005408">
    <property type="component" value="Unassembled WGS sequence"/>
</dbReference>
<organism evidence="4 5">
    <name type="scientific">Magallana gigas</name>
    <name type="common">Pacific oyster</name>
    <name type="synonym">Crassostrea gigas</name>
    <dbReference type="NCBI Taxonomy" id="29159"/>
    <lineage>
        <taxon>Eukaryota</taxon>
        <taxon>Metazoa</taxon>
        <taxon>Spiralia</taxon>
        <taxon>Lophotrochozoa</taxon>
        <taxon>Mollusca</taxon>
        <taxon>Bivalvia</taxon>
        <taxon>Autobranchia</taxon>
        <taxon>Pteriomorphia</taxon>
        <taxon>Ostreida</taxon>
        <taxon>Ostreoidea</taxon>
        <taxon>Ostreidae</taxon>
        <taxon>Magallana</taxon>
    </lineage>
</organism>
<sequence length="241" mass="26785">MRNISERLLSTATPINDSKNDNDERTNITRESEYGPRNASVLGKNHLVSGAITEKEDTSMTIPLNCSSSCNPPCKIAWYKDKRSLLRDNPVIDIRRDRSMSGLYHCQASGVEGIVESNPVHLTIQYIDKTASFIDNPNALVGIGILVLLLLIATAVLIAVLKLKRKRGSNNQALFQTVNKDGLIYVDLDLKDTPSTSTEAFVIHGADDRTQYVDIDFTRRADPPPDTDNEQSQNEKEKEKA</sequence>
<keyword evidence="2" id="KW-1133">Transmembrane helix</keyword>
<dbReference type="InterPro" id="IPR036179">
    <property type="entry name" value="Ig-like_dom_sf"/>
</dbReference>
<evidence type="ECO:0000256" key="1">
    <source>
        <dbReference type="SAM" id="MobiDB-lite"/>
    </source>
</evidence>
<evidence type="ECO:0000313" key="4">
    <source>
        <dbReference type="EnsemblMetazoa" id="G25503.1:cds"/>
    </source>
</evidence>
<evidence type="ECO:0000256" key="2">
    <source>
        <dbReference type="SAM" id="Phobius"/>
    </source>
</evidence>
<proteinExistence type="predicted"/>
<dbReference type="AlphaFoldDB" id="A0A8W8KVP6"/>
<keyword evidence="5" id="KW-1185">Reference proteome</keyword>
<feature type="region of interest" description="Disordered" evidence="1">
    <location>
        <begin position="215"/>
        <end position="241"/>
    </location>
</feature>
<evidence type="ECO:0000313" key="5">
    <source>
        <dbReference type="Proteomes" id="UP000005408"/>
    </source>
</evidence>
<dbReference type="InterPro" id="IPR007110">
    <property type="entry name" value="Ig-like_dom"/>
</dbReference>
<dbReference type="InterPro" id="IPR013783">
    <property type="entry name" value="Ig-like_fold"/>
</dbReference>
<dbReference type="SUPFAM" id="SSF48726">
    <property type="entry name" value="Immunoglobulin"/>
    <property type="match status" value="1"/>
</dbReference>
<evidence type="ECO:0000259" key="3">
    <source>
        <dbReference type="PROSITE" id="PS50835"/>
    </source>
</evidence>
<name>A0A8W8KVP6_MAGGI</name>
<feature type="domain" description="Ig-like" evidence="3">
    <location>
        <begin position="36"/>
        <end position="123"/>
    </location>
</feature>
<dbReference type="PROSITE" id="PS50835">
    <property type="entry name" value="IG_LIKE"/>
    <property type="match status" value="1"/>
</dbReference>
<accession>A0A8W8KVP6</accession>
<feature type="compositionally biased region" description="Basic and acidic residues" evidence="1">
    <location>
        <begin position="18"/>
        <end position="34"/>
    </location>
</feature>
<reference evidence="4" key="1">
    <citation type="submission" date="2022-08" db="UniProtKB">
        <authorList>
            <consortium name="EnsemblMetazoa"/>
        </authorList>
    </citation>
    <scope>IDENTIFICATION</scope>
    <source>
        <strain evidence="4">05x7-T-G4-1.051#20</strain>
    </source>
</reference>
<feature type="compositionally biased region" description="Polar residues" evidence="1">
    <location>
        <begin position="8"/>
        <end position="17"/>
    </location>
</feature>
<keyword evidence="2" id="KW-0472">Membrane</keyword>
<dbReference type="EnsemblMetazoa" id="G25503.1">
    <property type="protein sequence ID" value="G25503.1:cds"/>
    <property type="gene ID" value="G25503"/>
</dbReference>
<dbReference type="Gene3D" id="2.60.40.10">
    <property type="entry name" value="Immunoglobulins"/>
    <property type="match status" value="1"/>
</dbReference>
<keyword evidence="2" id="KW-0812">Transmembrane</keyword>
<feature type="region of interest" description="Disordered" evidence="1">
    <location>
        <begin position="1"/>
        <end position="40"/>
    </location>
</feature>
<protein>
    <recommendedName>
        <fullName evidence="3">Ig-like domain-containing protein</fullName>
    </recommendedName>
</protein>